<evidence type="ECO:0008006" key="4">
    <source>
        <dbReference type="Google" id="ProtNLM"/>
    </source>
</evidence>
<accession>A0A6B9ZQ96</accession>
<organism evidence="2 3">
    <name type="scientific">Chitinophaga agri</name>
    <dbReference type="NCBI Taxonomy" id="2703787"/>
    <lineage>
        <taxon>Bacteria</taxon>
        <taxon>Pseudomonadati</taxon>
        <taxon>Bacteroidota</taxon>
        <taxon>Chitinophagia</taxon>
        <taxon>Chitinophagales</taxon>
        <taxon>Chitinophagaceae</taxon>
        <taxon>Chitinophaga</taxon>
    </lineage>
</organism>
<keyword evidence="1" id="KW-0732">Signal</keyword>
<dbReference type="PROSITE" id="PS51257">
    <property type="entry name" value="PROKAR_LIPOPROTEIN"/>
    <property type="match status" value="1"/>
</dbReference>
<feature type="signal peptide" evidence="1">
    <location>
        <begin position="1"/>
        <end position="21"/>
    </location>
</feature>
<proteinExistence type="predicted"/>
<protein>
    <recommendedName>
        <fullName evidence="4">DUF4382 domain-containing protein</fullName>
    </recommendedName>
</protein>
<gene>
    <name evidence="2" type="ORF">GWR21_30705</name>
</gene>
<dbReference type="EMBL" id="CP048113">
    <property type="protein sequence ID" value="QHS63794.1"/>
    <property type="molecule type" value="Genomic_DNA"/>
</dbReference>
<evidence type="ECO:0000313" key="2">
    <source>
        <dbReference type="EMBL" id="QHS63794.1"/>
    </source>
</evidence>
<sequence>MKKTFLQLCTTVTLVAALFTACSKQSSDEATEAKPEGAATVNYEIQAVNPTGSIAGDGAERLGRIINDPAAANFPSLRFDLTWDSIKVRFRELKFAAQSGPDEISMSIKTDRFIDILDSASLGSITLPVGEFDRVKVYVRVQGDKAKPAVLLKGRITWQGSEIPVEVVIAGKLELTASGKDVAIGADGLTFDGKLKLDLNLVMTKLQIGDFTGTFTGGKIVLNIDADLDTNNRIKSALESSLSVEHKQR</sequence>
<reference evidence="2 3" key="1">
    <citation type="submission" date="2020-01" db="EMBL/GenBank/DDBJ databases">
        <title>Complete genome sequence of Chitinophaga sp. H33E-04 isolated from quinoa roots.</title>
        <authorList>
            <person name="Weon H.-Y."/>
            <person name="Lee S.A."/>
        </authorList>
    </citation>
    <scope>NUCLEOTIDE SEQUENCE [LARGE SCALE GENOMIC DNA]</scope>
    <source>
        <strain evidence="2 3">H33E-04</strain>
    </source>
</reference>
<dbReference type="Proteomes" id="UP000476411">
    <property type="component" value="Chromosome"/>
</dbReference>
<dbReference type="KEGG" id="chih:GWR21_30705"/>
<keyword evidence="3" id="KW-1185">Reference proteome</keyword>
<feature type="chain" id="PRO_5025498926" description="DUF4382 domain-containing protein" evidence="1">
    <location>
        <begin position="22"/>
        <end position="249"/>
    </location>
</feature>
<dbReference type="RefSeq" id="WP_162335510.1">
    <property type="nucleotide sequence ID" value="NZ_CP048113.1"/>
</dbReference>
<dbReference type="AlphaFoldDB" id="A0A6B9ZQ96"/>
<evidence type="ECO:0000313" key="3">
    <source>
        <dbReference type="Proteomes" id="UP000476411"/>
    </source>
</evidence>
<evidence type="ECO:0000256" key="1">
    <source>
        <dbReference type="SAM" id="SignalP"/>
    </source>
</evidence>
<name>A0A6B9ZQ96_9BACT</name>